<dbReference type="Proteomes" id="UP001209654">
    <property type="component" value="Unassembled WGS sequence"/>
</dbReference>
<evidence type="ECO:0000313" key="1">
    <source>
        <dbReference type="EMBL" id="GLB69503.1"/>
    </source>
</evidence>
<name>A0ABQ5MZY0_9MICC</name>
<keyword evidence="2" id="KW-1185">Reference proteome</keyword>
<gene>
    <name evidence="1" type="ORF">AHIS1636_39480</name>
</gene>
<proteinExistence type="predicted"/>
<protein>
    <submittedName>
        <fullName evidence="1">Uncharacterized protein</fullName>
    </submittedName>
</protein>
<comment type="caution">
    <text evidence="1">The sequence shown here is derived from an EMBL/GenBank/DDBJ whole genome shotgun (WGS) entry which is preliminary data.</text>
</comment>
<sequence>MEAERCTLRLFVVPEPTRSVVVVRGDLAAVALLTKRPVRALRLTDLAMVSSSEHSAEGREAILAACDSVRIASTTNHGTCGSYLELLGGSGATGPPFACQDY</sequence>
<accession>A0ABQ5MZY0</accession>
<reference evidence="1 2" key="1">
    <citation type="journal article" date="2023" name="Int. J. Syst. Evol. Microbiol.">
        <title>Arthrobacter mangrovi sp. nov., an actinobacterium isolated from the rhizosphere of a mangrove.</title>
        <authorList>
            <person name="Hamada M."/>
            <person name="Saitou S."/>
            <person name="Enomoto N."/>
            <person name="Nanri K."/>
            <person name="Hidaka K."/>
            <person name="Miura T."/>
            <person name="Tamura T."/>
        </authorList>
    </citation>
    <scope>NUCLEOTIDE SEQUENCE [LARGE SCALE GENOMIC DNA]</scope>
    <source>
        <strain evidence="1 2">NBRC 112813</strain>
    </source>
</reference>
<dbReference type="EMBL" id="BRVS01000038">
    <property type="protein sequence ID" value="GLB69503.1"/>
    <property type="molecule type" value="Genomic_DNA"/>
</dbReference>
<evidence type="ECO:0000313" key="2">
    <source>
        <dbReference type="Proteomes" id="UP001209654"/>
    </source>
</evidence>
<organism evidence="1 2">
    <name type="scientific">Arthrobacter mangrovi</name>
    <dbReference type="NCBI Taxonomy" id="2966350"/>
    <lineage>
        <taxon>Bacteria</taxon>
        <taxon>Bacillati</taxon>
        <taxon>Actinomycetota</taxon>
        <taxon>Actinomycetes</taxon>
        <taxon>Micrococcales</taxon>
        <taxon>Micrococcaceae</taxon>
        <taxon>Arthrobacter</taxon>
    </lineage>
</organism>